<comment type="caution">
    <text evidence="1">The sequence shown here is derived from an EMBL/GenBank/DDBJ whole genome shotgun (WGS) entry which is preliminary data.</text>
</comment>
<sequence length="126" mass="14481">MLTKNEKSIASKIAKDLLKEGMVWGEELEEYAKLNAKGLMKFKSDEHYLEFENHLLNMVEKEISKEILAKVNDIELKFTDVKSAAKTTGVSVNFLYSNLRKCRECSIVKNGVNVRFEKIKPKLNLI</sequence>
<evidence type="ECO:0008006" key="3">
    <source>
        <dbReference type="Google" id="ProtNLM"/>
    </source>
</evidence>
<dbReference type="RefSeq" id="WP_346046623.1">
    <property type="nucleotide sequence ID" value="NZ_BAAACP010000020.1"/>
</dbReference>
<keyword evidence="2" id="KW-1185">Reference proteome</keyword>
<dbReference type="Proteomes" id="UP001400965">
    <property type="component" value="Unassembled WGS sequence"/>
</dbReference>
<evidence type="ECO:0000313" key="1">
    <source>
        <dbReference type="EMBL" id="GAA0865953.1"/>
    </source>
</evidence>
<accession>A0ABN1M9E9</accession>
<gene>
    <name evidence="1" type="ORF">GCM10008917_25480</name>
</gene>
<organism evidence="1 2">
    <name type="scientific">Paraclostridium tenue</name>
    <dbReference type="NCBI Taxonomy" id="1737"/>
    <lineage>
        <taxon>Bacteria</taxon>
        <taxon>Bacillati</taxon>
        <taxon>Bacillota</taxon>
        <taxon>Clostridia</taxon>
        <taxon>Peptostreptococcales</taxon>
        <taxon>Peptostreptococcaceae</taxon>
        <taxon>Paraclostridium</taxon>
    </lineage>
</organism>
<evidence type="ECO:0000313" key="2">
    <source>
        <dbReference type="Proteomes" id="UP001400965"/>
    </source>
</evidence>
<proteinExistence type="predicted"/>
<name>A0ABN1M9E9_9FIRM</name>
<protein>
    <recommendedName>
        <fullName evidence="3">Transcriptional regulator</fullName>
    </recommendedName>
</protein>
<dbReference type="EMBL" id="BAAACP010000020">
    <property type="protein sequence ID" value="GAA0865953.1"/>
    <property type="molecule type" value="Genomic_DNA"/>
</dbReference>
<reference evidence="1 2" key="1">
    <citation type="journal article" date="2019" name="Int. J. Syst. Evol. Microbiol.">
        <title>The Global Catalogue of Microorganisms (GCM) 10K type strain sequencing project: providing services to taxonomists for standard genome sequencing and annotation.</title>
        <authorList>
            <consortium name="The Broad Institute Genomics Platform"/>
            <consortium name="The Broad Institute Genome Sequencing Center for Infectious Disease"/>
            <person name="Wu L."/>
            <person name="Ma J."/>
        </authorList>
    </citation>
    <scope>NUCLEOTIDE SEQUENCE [LARGE SCALE GENOMIC DNA]</scope>
    <source>
        <strain evidence="1 2">JCM 6486</strain>
    </source>
</reference>